<keyword evidence="8 13" id="KW-1133">Transmembrane helix</keyword>
<comment type="subcellular location">
    <subcellularLocation>
        <location evidence="1">Vacuole membrane</location>
        <topology evidence="1">Multi-pass membrane protein</topology>
    </subcellularLocation>
</comment>
<evidence type="ECO:0000313" key="16">
    <source>
        <dbReference type="EMBL" id="GFR90425.1"/>
    </source>
</evidence>
<dbReference type="GO" id="GO:0015431">
    <property type="term" value="F:ABC-type glutathione S-conjugate transporter activity"/>
    <property type="evidence" value="ECO:0007669"/>
    <property type="project" value="UniProtKB-EC"/>
</dbReference>
<evidence type="ECO:0000256" key="10">
    <source>
        <dbReference type="ARBA" id="ARBA00024220"/>
    </source>
</evidence>
<evidence type="ECO:0000256" key="13">
    <source>
        <dbReference type="SAM" id="Phobius"/>
    </source>
</evidence>
<dbReference type="FunFam" id="3.40.50.300:FF:000997">
    <property type="entry name" value="Multidrug resistance-associated protein 1"/>
    <property type="match status" value="1"/>
</dbReference>
<evidence type="ECO:0000256" key="11">
    <source>
        <dbReference type="ARBA" id="ARBA00047523"/>
    </source>
</evidence>
<gene>
    <name evidence="16" type="ORF">ElyMa_004304100</name>
</gene>
<organism evidence="16 17">
    <name type="scientific">Elysia marginata</name>
    <dbReference type="NCBI Taxonomy" id="1093978"/>
    <lineage>
        <taxon>Eukaryota</taxon>
        <taxon>Metazoa</taxon>
        <taxon>Spiralia</taxon>
        <taxon>Lophotrochozoa</taxon>
        <taxon>Mollusca</taxon>
        <taxon>Gastropoda</taxon>
        <taxon>Heterobranchia</taxon>
        <taxon>Euthyneura</taxon>
        <taxon>Panpulmonata</taxon>
        <taxon>Sacoglossa</taxon>
        <taxon>Placobranchoidea</taxon>
        <taxon>Plakobranchidae</taxon>
        <taxon>Elysia</taxon>
    </lineage>
</organism>
<evidence type="ECO:0000256" key="7">
    <source>
        <dbReference type="ARBA" id="ARBA00022840"/>
    </source>
</evidence>
<dbReference type="InterPro" id="IPR027417">
    <property type="entry name" value="P-loop_NTPase"/>
</dbReference>
<dbReference type="PROSITE" id="PS50893">
    <property type="entry name" value="ABC_TRANSPORTER_2"/>
    <property type="match status" value="2"/>
</dbReference>
<keyword evidence="5" id="KW-0677">Repeat</keyword>
<dbReference type="EMBL" id="BMAT01008665">
    <property type="protein sequence ID" value="GFR90425.1"/>
    <property type="molecule type" value="Genomic_DNA"/>
</dbReference>
<dbReference type="AlphaFoldDB" id="A0AAV4H1K4"/>
<evidence type="ECO:0000256" key="2">
    <source>
        <dbReference type="ARBA" id="ARBA00009726"/>
    </source>
</evidence>
<keyword evidence="6" id="KW-0547">Nucleotide-binding</keyword>
<feature type="compositionally biased region" description="Basic and acidic residues" evidence="12">
    <location>
        <begin position="220"/>
        <end position="231"/>
    </location>
</feature>
<evidence type="ECO:0000256" key="6">
    <source>
        <dbReference type="ARBA" id="ARBA00022741"/>
    </source>
</evidence>
<dbReference type="PROSITE" id="PS00211">
    <property type="entry name" value="ABC_TRANSPORTER_1"/>
    <property type="match status" value="2"/>
</dbReference>
<dbReference type="InterPro" id="IPR036640">
    <property type="entry name" value="ABC1_TM_sf"/>
</dbReference>
<dbReference type="InterPro" id="IPR003593">
    <property type="entry name" value="AAA+_ATPase"/>
</dbReference>
<dbReference type="InterPro" id="IPR011527">
    <property type="entry name" value="ABC1_TM_dom"/>
</dbReference>
<evidence type="ECO:0000256" key="3">
    <source>
        <dbReference type="ARBA" id="ARBA00022448"/>
    </source>
</evidence>
<keyword evidence="3" id="KW-0813">Transport</keyword>
<dbReference type="FunFam" id="3.40.50.300:FF:000074">
    <property type="entry name" value="Multidrug resistance-associated protein 5 isoform 1"/>
    <property type="match status" value="1"/>
</dbReference>
<dbReference type="InterPro" id="IPR003439">
    <property type="entry name" value="ABC_transporter-like_ATP-bd"/>
</dbReference>
<dbReference type="CDD" id="cd03250">
    <property type="entry name" value="ABCC_MRP_domain1"/>
    <property type="match status" value="1"/>
</dbReference>
<reference evidence="16 17" key="1">
    <citation type="journal article" date="2021" name="Elife">
        <title>Chloroplast acquisition without the gene transfer in kleptoplastic sea slugs, Plakobranchus ocellatus.</title>
        <authorList>
            <person name="Maeda T."/>
            <person name="Takahashi S."/>
            <person name="Yoshida T."/>
            <person name="Shimamura S."/>
            <person name="Takaki Y."/>
            <person name="Nagai Y."/>
            <person name="Toyoda A."/>
            <person name="Suzuki Y."/>
            <person name="Arimoto A."/>
            <person name="Ishii H."/>
            <person name="Satoh N."/>
            <person name="Nishiyama T."/>
            <person name="Hasebe M."/>
            <person name="Maruyama T."/>
            <person name="Minagawa J."/>
            <person name="Obokata J."/>
            <person name="Shigenobu S."/>
        </authorList>
    </citation>
    <scope>NUCLEOTIDE SEQUENCE [LARGE SCALE GENOMIC DNA]</scope>
</reference>
<evidence type="ECO:0000256" key="8">
    <source>
        <dbReference type="ARBA" id="ARBA00022989"/>
    </source>
</evidence>
<dbReference type="Proteomes" id="UP000762676">
    <property type="component" value="Unassembled WGS sequence"/>
</dbReference>
<evidence type="ECO:0000256" key="1">
    <source>
        <dbReference type="ARBA" id="ARBA00004128"/>
    </source>
</evidence>
<comment type="caution">
    <text evidence="16">The sequence shown here is derived from an EMBL/GenBank/DDBJ whole genome shotgun (WGS) entry which is preliminary data.</text>
</comment>
<comment type="catalytic activity">
    <reaction evidence="11">
        <text>leukotriene C4(in) + ATP + H2O = leukotriene C4(out) + ADP + phosphate + H(+)</text>
        <dbReference type="Rhea" id="RHEA:38963"/>
        <dbReference type="ChEBI" id="CHEBI:15377"/>
        <dbReference type="ChEBI" id="CHEBI:15378"/>
        <dbReference type="ChEBI" id="CHEBI:30616"/>
        <dbReference type="ChEBI" id="CHEBI:43474"/>
        <dbReference type="ChEBI" id="CHEBI:57973"/>
        <dbReference type="ChEBI" id="CHEBI:456216"/>
    </reaction>
    <physiologicalReaction direction="left-to-right" evidence="11">
        <dbReference type="Rhea" id="RHEA:38964"/>
    </physiologicalReaction>
</comment>
<evidence type="ECO:0000259" key="14">
    <source>
        <dbReference type="PROSITE" id="PS50893"/>
    </source>
</evidence>
<feature type="domain" description="ABC transmembrane type-1" evidence="15">
    <location>
        <begin position="292"/>
        <end position="579"/>
    </location>
</feature>
<evidence type="ECO:0000259" key="15">
    <source>
        <dbReference type="PROSITE" id="PS50929"/>
    </source>
</evidence>
<name>A0AAV4H1K4_9GAST</name>
<evidence type="ECO:0000256" key="5">
    <source>
        <dbReference type="ARBA" id="ARBA00022737"/>
    </source>
</evidence>
<protein>
    <recommendedName>
        <fullName evidence="10">ABC-type glutathione-S-conjugate transporter</fullName>
        <ecNumber evidence="10">7.6.2.3</ecNumber>
    </recommendedName>
</protein>
<dbReference type="GO" id="GO:0016887">
    <property type="term" value="F:ATP hydrolysis activity"/>
    <property type="evidence" value="ECO:0007669"/>
    <property type="project" value="InterPro"/>
</dbReference>
<accession>A0AAV4H1K4</accession>
<dbReference type="PANTHER" id="PTHR24223">
    <property type="entry name" value="ATP-BINDING CASSETTE SUB-FAMILY C"/>
    <property type="match status" value="1"/>
</dbReference>
<dbReference type="Gene3D" id="3.40.50.300">
    <property type="entry name" value="P-loop containing nucleotide triphosphate hydrolases"/>
    <property type="match status" value="2"/>
</dbReference>
<dbReference type="GO" id="GO:0005774">
    <property type="term" value="C:vacuolar membrane"/>
    <property type="evidence" value="ECO:0007669"/>
    <property type="project" value="UniProtKB-SubCell"/>
</dbReference>
<dbReference type="CDD" id="cd18603">
    <property type="entry name" value="ABC_6TM_MRP1_2_3_6_D2_like"/>
    <property type="match status" value="1"/>
</dbReference>
<comment type="similarity">
    <text evidence="2">Belongs to the ABC transporter superfamily. ABCC family. Conjugate transporter (TC 3.A.1.208) subfamily.</text>
</comment>
<dbReference type="FunFam" id="1.20.1560.10:FF:000001">
    <property type="entry name" value="ATP-binding cassette subfamily C member 1"/>
    <property type="match status" value="1"/>
</dbReference>
<evidence type="ECO:0000256" key="12">
    <source>
        <dbReference type="SAM" id="MobiDB-lite"/>
    </source>
</evidence>
<keyword evidence="4 13" id="KW-0812">Transmembrane</keyword>
<dbReference type="Pfam" id="PF00005">
    <property type="entry name" value="ABC_tran"/>
    <property type="match status" value="2"/>
</dbReference>
<dbReference type="Gene3D" id="1.20.1560.10">
    <property type="entry name" value="ABC transporter type 1, transmembrane domain"/>
    <property type="match status" value="1"/>
</dbReference>
<dbReference type="Pfam" id="PF00664">
    <property type="entry name" value="ABC_membrane"/>
    <property type="match status" value="1"/>
</dbReference>
<feature type="transmembrane region" description="Helical" evidence="13">
    <location>
        <begin position="277"/>
        <end position="301"/>
    </location>
</feature>
<dbReference type="SUPFAM" id="SSF90123">
    <property type="entry name" value="ABC transporter transmembrane region"/>
    <property type="match status" value="1"/>
</dbReference>
<feature type="region of interest" description="Disordered" evidence="12">
    <location>
        <begin position="219"/>
        <end position="241"/>
    </location>
</feature>
<dbReference type="CDD" id="cd03244">
    <property type="entry name" value="ABCC_MRP_domain2"/>
    <property type="match status" value="1"/>
</dbReference>
<feature type="transmembrane region" description="Helical" evidence="13">
    <location>
        <begin position="438"/>
        <end position="458"/>
    </location>
</feature>
<feature type="domain" description="ABC transporter" evidence="14">
    <location>
        <begin position="616"/>
        <end position="850"/>
    </location>
</feature>
<dbReference type="PANTHER" id="PTHR24223:SF443">
    <property type="entry name" value="MULTIDRUG-RESISTANCE LIKE PROTEIN 1, ISOFORM I"/>
    <property type="match status" value="1"/>
</dbReference>
<dbReference type="InterPro" id="IPR050173">
    <property type="entry name" value="ABC_transporter_C-like"/>
</dbReference>
<dbReference type="GO" id="GO:0005524">
    <property type="term" value="F:ATP binding"/>
    <property type="evidence" value="ECO:0007669"/>
    <property type="project" value="UniProtKB-KW"/>
</dbReference>
<dbReference type="SUPFAM" id="SSF52540">
    <property type="entry name" value="P-loop containing nucleoside triphosphate hydrolases"/>
    <property type="match status" value="2"/>
</dbReference>
<dbReference type="SMART" id="SM00382">
    <property type="entry name" value="AAA"/>
    <property type="match status" value="1"/>
</dbReference>
<evidence type="ECO:0000313" key="17">
    <source>
        <dbReference type="Proteomes" id="UP000762676"/>
    </source>
</evidence>
<dbReference type="PROSITE" id="PS50929">
    <property type="entry name" value="ABC_TM1F"/>
    <property type="match status" value="1"/>
</dbReference>
<evidence type="ECO:0000256" key="9">
    <source>
        <dbReference type="ARBA" id="ARBA00023136"/>
    </source>
</evidence>
<keyword evidence="17" id="KW-1185">Reference proteome</keyword>
<feature type="transmembrane region" description="Helical" evidence="13">
    <location>
        <begin position="337"/>
        <end position="362"/>
    </location>
</feature>
<dbReference type="InterPro" id="IPR017871">
    <property type="entry name" value="ABC_transporter-like_CS"/>
</dbReference>
<dbReference type="EC" id="7.6.2.3" evidence="10"/>
<keyword evidence="9 13" id="KW-0472">Membrane</keyword>
<evidence type="ECO:0000256" key="4">
    <source>
        <dbReference type="ARBA" id="ARBA00022692"/>
    </source>
</evidence>
<proteinExistence type="inferred from homology"/>
<feature type="domain" description="ABC transporter" evidence="14">
    <location>
        <begin position="2"/>
        <end position="178"/>
    </location>
</feature>
<sequence>MLKEMEQLTGQSSLLGRVAYVPQQAWVQNMTLQKNIQFERPMQKDFYKQVIGACALESDIELLPGGEQTEIGEKGINLSGGQKQRVSLARAVYQDADIYLLDDPLSAVDAHVGKHIFQNAIGPQGIIRGKTRVMVTHGVHWLPLVDSIIVMDQGRITEAGSYQELMTHDGPFAQFVRTYLLEHQNDEVEDPDVLRMQEEIQHHVDSVTSDEDQTVLLRRSKSETHKDGDRPARRKQPKRSISARAMVQDLPEVDGEMKNENRLIEEEKVEEGQVRSAVYLALLRSFGYLPAIAVCIFLVLYNGANMASGIWLSEWTSNKYLANETHKGTDTYASKTYLYLGVYSAIAFVQMLGNGVFVLLVYTQMVTASQRLHNAMLDSILHQPTAFFDTTPVGRILNRFSRDVDVLDFSISRQLRLVLQTFFNLIVILVIISYSTPVFLVVVAPVMVIYILFQRFYIPSSRQFRRLESASRSPIFSHFAETLNGVSSIRAYGVCDRFYIDSQNKVDMNQKCSFASNSAARWLKVRLEFLASILVFFACLFAVTSNDISPSLAGLSITYALQVITALNMMVQNITMLETNTVSGERIVDYIGLAPEPAWINWQCRPSSGWPDQGRISFIDYSTRYRPGLDLVLKGISFSVKEGQKVGIVGRTGAGKSSLSMALFRTIEAAGGTIFIDGLDISTIGLHDLRDGLTILPQDPVLFSGTVRFNLDPFDQHSDSAIWEALDHAHLGTFARELPEQLQYMCEEGGQNLSVGQRQLMCLARSLLRKTRILVLDEATAAVDLETDALLQDTIREAFRDCTVLTVAHRLNTVMDYDKILVLSNGEILEFGSPSELLRKTSGTFYSMAKESGLIN</sequence>
<keyword evidence="7" id="KW-0067">ATP-binding</keyword>